<dbReference type="InterPro" id="IPR043128">
    <property type="entry name" value="Rev_trsase/Diguanyl_cyclase"/>
</dbReference>
<feature type="domain" description="GGDEF" evidence="3">
    <location>
        <begin position="363"/>
        <end position="484"/>
    </location>
</feature>
<protein>
    <submittedName>
        <fullName evidence="4">Diguanylate cyclase (GGDEF) domain-containing protein</fullName>
    </submittedName>
</protein>
<dbReference type="RefSeq" id="WP_089405810.1">
    <property type="nucleotide sequence ID" value="NZ_FZOH01000010.1"/>
</dbReference>
<dbReference type="EMBL" id="FZOH01000010">
    <property type="protein sequence ID" value="SNS88471.1"/>
    <property type="molecule type" value="Genomic_DNA"/>
</dbReference>
<dbReference type="InterPro" id="IPR035965">
    <property type="entry name" value="PAS-like_dom_sf"/>
</dbReference>
<dbReference type="CDD" id="cd00130">
    <property type="entry name" value="PAS"/>
    <property type="match status" value="1"/>
</dbReference>
<dbReference type="InterPro" id="IPR000160">
    <property type="entry name" value="GGDEF_dom"/>
</dbReference>
<dbReference type="Gene3D" id="3.30.70.270">
    <property type="match status" value="1"/>
</dbReference>
<dbReference type="InterPro" id="IPR013767">
    <property type="entry name" value="PAS_fold"/>
</dbReference>
<feature type="region of interest" description="Disordered" evidence="1">
    <location>
        <begin position="443"/>
        <end position="464"/>
    </location>
</feature>
<reference evidence="5" key="1">
    <citation type="submission" date="2017-06" db="EMBL/GenBank/DDBJ databases">
        <authorList>
            <person name="Varghese N."/>
            <person name="Submissions S."/>
        </authorList>
    </citation>
    <scope>NUCLEOTIDE SEQUENCE [LARGE SCALE GENOMIC DNA]</scope>
    <source>
        <strain evidence="5">DSM 45423</strain>
    </source>
</reference>
<keyword evidence="5" id="KW-1185">Reference proteome</keyword>
<dbReference type="SUPFAM" id="SSF55073">
    <property type="entry name" value="Nucleotide cyclase"/>
    <property type="match status" value="1"/>
</dbReference>
<dbReference type="Pfam" id="PF00990">
    <property type="entry name" value="GGDEF"/>
    <property type="match status" value="1"/>
</dbReference>
<sequence>MRVCTPPEELAELRARQARLLADLGVLDAGEDAELAAVVRVAAAVTGVPCATVNLLDARWQHQLAPHGFAGASTPRDESLCSATTTGAPAPQVYDDLASHPEHASNPWVDGRRARVRAYATAPLVVDGTTVGTLCVFDEAPHAFAPDAGERLADLASVVVALFQRRRQARELADLAVANAAARDQAEAAAAHVGRSEAFTRALLEALPVGVVAADADGGLTLFNRVARQWHGLGDAHTVEQLRLTPEVVEAFGLATVDGRPMAVSELPLQRVLAEGRVRDVELAIPSPDGSPRLLRASGDRVVDAAGRVTGAVVALMDVTAQRRLEARLREAALHDALTGLPNRALLVDRIEQALRVQEREGLPAALLYCDLDGFKAVNDTLGHAAGDAALLRMAATLSAAVRPGDTVARIGGDEFVVLCPGTGSESAAHALAARVGRVLGAPTDGGPPLRSSTGVTLSRRGDTPDTLLRRADAAMYAVKRSRR</sequence>
<evidence type="ECO:0000313" key="4">
    <source>
        <dbReference type="EMBL" id="SNS88471.1"/>
    </source>
</evidence>
<dbReference type="SMART" id="SM00267">
    <property type="entry name" value="GGDEF"/>
    <property type="match status" value="1"/>
</dbReference>
<dbReference type="SUPFAM" id="SSF55781">
    <property type="entry name" value="GAF domain-like"/>
    <property type="match status" value="1"/>
</dbReference>
<evidence type="ECO:0000259" key="2">
    <source>
        <dbReference type="PROSITE" id="PS50113"/>
    </source>
</evidence>
<dbReference type="PROSITE" id="PS50113">
    <property type="entry name" value="PAC"/>
    <property type="match status" value="1"/>
</dbReference>
<evidence type="ECO:0000259" key="3">
    <source>
        <dbReference type="PROSITE" id="PS50887"/>
    </source>
</evidence>
<dbReference type="CDD" id="cd01949">
    <property type="entry name" value="GGDEF"/>
    <property type="match status" value="1"/>
</dbReference>
<dbReference type="GO" id="GO:0006355">
    <property type="term" value="P:regulation of DNA-templated transcription"/>
    <property type="evidence" value="ECO:0007669"/>
    <property type="project" value="InterPro"/>
</dbReference>
<dbReference type="AlphaFoldDB" id="A0A239I4Q8"/>
<dbReference type="InterPro" id="IPR003018">
    <property type="entry name" value="GAF"/>
</dbReference>
<proteinExistence type="predicted"/>
<dbReference type="InterPro" id="IPR052155">
    <property type="entry name" value="Biofilm_reg_signaling"/>
</dbReference>
<evidence type="ECO:0000313" key="5">
    <source>
        <dbReference type="Proteomes" id="UP000198386"/>
    </source>
</evidence>
<evidence type="ECO:0000256" key="1">
    <source>
        <dbReference type="SAM" id="MobiDB-lite"/>
    </source>
</evidence>
<dbReference type="SMART" id="SM00065">
    <property type="entry name" value="GAF"/>
    <property type="match status" value="1"/>
</dbReference>
<dbReference type="InterPro" id="IPR000014">
    <property type="entry name" value="PAS"/>
</dbReference>
<dbReference type="PANTHER" id="PTHR44757:SF2">
    <property type="entry name" value="BIOFILM ARCHITECTURE MAINTENANCE PROTEIN MBAA"/>
    <property type="match status" value="1"/>
</dbReference>
<dbReference type="PROSITE" id="PS50887">
    <property type="entry name" value="GGDEF"/>
    <property type="match status" value="1"/>
</dbReference>
<dbReference type="PANTHER" id="PTHR44757">
    <property type="entry name" value="DIGUANYLATE CYCLASE DGCP"/>
    <property type="match status" value="1"/>
</dbReference>
<dbReference type="InterPro" id="IPR029016">
    <property type="entry name" value="GAF-like_dom_sf"/>
</dbReference>
<dbReference type="OrthoDB" id="9806130at2"/>
<name>A0A239I4Q8_9ACTN</name>
<accession>A0A239I4Q8</accession>
<dbReference type="Pfam" id="PF01590">
    <property type="entry name" value="GAF"/>
    <property type="match status" value="1"/>
</dbReference>
<dbReference type="Pfam" id="PF00989">
    <property type="entry name" value="PAS"/>
    <property type="match status" value="1"/>
</dbReference>
<organism evidence="4 5">
    <name type="scientific">Geodermatophilus saharensis</name>
    <dbReference type="NCBI Taxonomy" id="1137994"/>
    <lineage>
        <taxon>Bacteria</taxon>
        <taxon>Bacillati</taxon>
        <taxon>Actinomycetota</taxon>
        <taxon>Actinomycetes</taxon>
        <taxon>Geodermatophilales</taxon>
        <taxon>Geodermatophilaceae</taxon>
        <taxon>Geodermatophilus</taxon>
    </lineage>
</organism>
<dbReference type="SUPFAM" id="SSF55785">
    <property type="entry name" value="PYP-like sensor domain (PAS domain)"/>
    <property type="match status" value="1"/>
</dbReference>
<dbReference type="Gene3D" id="3.30.450.40">
    <property type="match status" value="1"/>
</dbReference>
<feature type="domain" description="PAC" evidence="2">
    <location>
        <begin position="279"/>
        <end position="331"/>
    </location>
</feature>
<dbReference type="InterPro" id="IPR000700">
    <property type="entry name" value="PAS-assoc_C"/>
</dbReference>
<dbReference type="InterPro" id="IPR029787">
    <property type="entry name" value="Nucleotide_cyclase"/>
</dbReference>
<dbReference type="Gene3D" id="3.30.450.20">
    <property type="entry name" value="PAS domain"/>
    <property type="match status" value="1"/>
</dbReference>
<dbReference type="Proteomes" id="UP000198386">
    <property type="component" value="Unassembled WGS sequence"/>
</dbReference>
<dbReference type="NCBIfam" id="TIGR00254">
    <property type="entry name" value="GGDEF"/>
    <property type="match status" value="1"/>
</dbReference>
<gene>
    <name evidence="4" type="ORF">SAMN04488107_4156</name>
</gene>